<evidence type="ECO:0000313" key="1">
    <source>
        <dbReference type="EMBL" id="CAG8451785.1"/>
    </source>
</evidence>
<dbReference type="EMBL" id="CAJVQA010000037">
    <property type="protein sequence ID" value="CAG8451785.1"/>
    <property type="molecule type" value="Genomic_DNA"/>
</dbReference>
<accession>A0A9N8VDQ8</accession>
<name>A0A9N8VDQ8_9GLOM</name>
<sequence length="120" mass="13548">MLTFLIYLLDWSTRRASTFDKNITISAIKSCLNVLSTSVSIVVADSGNLEDLQKIRKLHRQEVDTSSSTIAGLVCALFPRCPIESDIETREACHIPVKLIFKDYYNAVKVIRDDGREEIL</sequence>
<organism evidence="1 2">
    <name type="scientific">Cetraspora pellucida</name>
    <dbReference type="NCBI Taxonomy" id="1433469"/>
    <lineage>
        <taxon>Eukaryota</taxon>
        <taxon>Fungi</taxon>
        <taxon>Fungi incertae sedis</taxon>
        <taxon>Mucoromycota</taxon>
        <taxon>Glomeromycotina</taxon>
        <taxon>Glomeromycetes</taxon>
        <taxon>Diversisporales</taxon>
        <taxon>Gigasporaceae</taxon>
        <taxon>Cetraspora</taxon>
    </lineage>
</organism>
<dbReference type="OrthoDB" id="26401at2759"/>
<keyword evidence="2" id="KW-1185">Reference proteome</keyword>
<dbReference type="AlphaFoldDB" id="A0A9N8VDQ8"/>
<proteinExistence type="predicted"/>
<feature type="non-terminal residue" evidence="1">
    <location>
        <position position="120"/>
    </location>
</feature>
<reference evidence="1" key="1">
    <citation type="submission" date="2021-06" db="EMBL/GenBank/DDBJ databases">
        <authorList>
            <person name="Kallberg Y."/>
            <person name="Tangrot J."/>
            <person name="Rosling A."/>
        </authorList>
    </citation>
    <scope>NUCLEOTIDE SEQUENCE</scope>
    <source>
        <strain evidence="1">FL966</strain>
    </source>
</reference>
<dbReference type="Proteomes" id="UP000789759">
    <property type="component" value="Unassembled WGS sequence"/>
</dbReference>
<comment type="caution">
    <text evidence="1">The sequence shown here is derived from an EMBL/GenBank/DDBJ whole genome shotgun (WGS) entry which is preliminary data.</text>
</comment>
<evidence type="ECO:0000313" key="2">
    <source>
        <dbReference type="Proteomes" id="UP000789759"/>
    </source>
</evidence>
<protein>
    <submittedName>
        <fullName evidence="1">5710_t:CDS:1</fullName>
    </submittedName>
</protein>
<gene>
    <name evidence="1" type="ORF">CPELLU_LOCUS182</name>
</gene>